<feature type="domain" description="HipA-like C-terminal" evidence="4">
    <location>
        <begin position="146"/>
        <end position="220"/>
    </location>
</feature>
<accession>A0A369P472</accession>
<dbReference type="Pfam" id="PF07804">
    <property type="entry name" value="HipA_C"/>
    <property type="match status" value="1"/>
</dbReference>
<dbReference type="InterPro" id="IPR052028">
    <property type="entry name" value="HipA_Ser/Thr_kinase"/>
</dbReference>
<sequence length="289" mass="31590">MSDLLRVYKGGVLVGVLDKGDGEPFYGFTYDEAYLKMSSAMPLSLSLPLSARRYTGHEAMPFFEGLLPEGDVREAVARQFHVSALRPMELIRVLGKDCAGDVVVLGEDDGCDLPEEAAYVPPLNALEEIARYPYGAISQLRAEYRLSLAGGQEKIALFHDDRAPLAEGWFAPLAGAPSSHIIKPQVTDRFPFLALNEFMCMEAARALGLDVPDAAIVPGEHPPFFRCPPLRSRKRGGIRRRHAPDVAAGAPGGLLPSYRPHFGREVRDTKNPSRSGYGRHFGGLCCTTH</sequence>
<evidence type="ECO:0000313" key="7">
    <source>
        <dbReference type="Proteomes" id="UP000253805"/>
    </source>
</evidence>
<reference evidence="6 7" key="1">
    <citation type="journal article" date="2018" name="Elife">
        <title>Discovery and characterization of a prevalent human gut bacterial enzyme sufficient for the inactivation of a family of plant toxins.</title>
        <authorList>
            <person name="Koppel N."/>
            <person name="Bisanz J.E."/>
            <person name="Pandelia M.E."/>
            <person name="Turnbaugh P.J."/>
            <person name="Balskus E.P."/>
        </authorList>
    </citation>
    <scope>NUCLEOTIDE SEQUENCE [LARGE SCALE GENOMIC DNA]</scope>
    <source>
        <strain evidence="6 7">OB21 GAM 11</strain>
    </source>
</reference>
<gene>
    <name evidence="6" type="ORF">C1850_00165</name>
</gene>
<evidence type="ECO:0000256" key="2">
    <source>
        <dbReference type="ARBA" id="ARBA00022679"/>
    </source>
</evidence>
<proteinExistence type="inferred from homology"/>
<organism evidence="6 7">
    <name type="scientific">Adlercreutzia equolifaciens subsp. celatus</name>
    <dbReference type="NCBI Taxonomy" id="394340"/>
    <lineage>
        <taxon>Bacteria</taxon>
        <taxon>Bacillati</taxon>
        <taxon>Actinomycetota</taxon>
        <taxon>Coriobacteriia</taxon>
        <taxon>Eggerthellales</taxon>
        <taxon>Eggerthellaceae</taxon>
        <taxon>Adlercreutzia</taxon>
    </lineage>
</organism>
<keyword evidence="2" id="KW-0808">Transferase</keyword>
<evidence type="ECO:0000256" key="3">
    <source>
        <dbReference type="ARBA" id="ARBA00022777"/>
    </source>
</evidence>
<dbReference type="NCBIfam" id="TIGR03071">
    <property type="entry name" value="couple_hipA"/>
    <property type="match status" value="1"/>
</dbReference>
<dbReference type="Pfam" id="PF13657">
    <property type="entry name" value="Couple_hipA"/>
    <property type="match status" value="1"/>
</dbReference>
<comment type="caution">
    <text evidence="6">The sequence shown here is derived from an EMBL/GenBank/DDBJ whole genome shotgun (WGS) entry which is preliminary data.</text>
</comment>
<dbReference type="AlphaFoldDB" id="A0A369P472"/>
<evidence type="ECO:0008006" key="8">
    <source>
        <dbReference type="Google" id="ProtNLM"/>
    </source>
</evidence>
<evidence type="ECO:0000259" key="4">
    <source>
        <dbReference type="Pfam" id="PF07804"/>
    </source>
</evidence>
<evidence type="ECO:0000313" key="6">
    <source>
        <dbReference type="EMBL" id="RDC46904.1"/>
    </source>
</evidence>
<evidence type="ECO:0000259" key="5">
    <source>
        <dbReference type="Pfam" id="PF13657"/>
    </source>
</evidence>
<dbReference type="Proteomes" id="UP000253805">
    <property type="component" value="Unassembled WGS sequence"/>
</dbReference>
<dbReference type="EMBL" id="PPUT01000001">
    <property type="protein sequence ID" value="RDC46904.1"/>
    <property type="molecule type" value="Genomic_DNA"/>
</dbReference>
<dbReference type="PANTHER" id="PTHR37419:SF1">
    <property type="entry name" value="SERINE_THREONINE-PROTEIN KINASE TOXIN HIPA"/>
    <property type="match status" value="1"/>
</dbReference>
<dbReference type="GO" id="GO:0004674">
    <property type="term" value="F:protein serine/threonine kinase activity"/>
    <property type="evidence" value="ECO:0007669"/>
    <property type="project" value="TreeGrafter"/>
</dbReference>
<evidence type="ECO:0000256" key="1">
    <source>
        <dbReference type="ARBA" id="ARBA00010164"/>
    </source>
</evidence>
<keyword evidence="3" id="KW-0418">Kinase</keyword>
<dbReference type="InterPro" id="IPR012893">
    <property type="entry name" value="HipA-like_C"/>
</dbReference>
<name>A0A369P472_9ACTN</name>
<protein>
    <recommendedName>
        <fullName evidence="8">HipA N-terminal subdomain 1 domain-containing protein</fullName>
    </recommendedName>
</protein>
<feature type="domain" description="HipA N-terminal subdomain 1" evidence="5">
    <location>
        <begin position="5"/>
        <end position="104"/>
    </location>
</feature>
<comment type="similarity">
    <text evidence="1">Belongs to the HipA Ser/Thr kinase family.</text>
</comment>
<dbReference type="InterPro" id="IPR017508">
    <property type="entry name" value="HipA_N1"/>
</dbReference>
<dbReference type="PANTHER" id="PTHR37419">
    <property type="entry name" value="SERINE/THREONINE-PROTEIN KINASE TOXIN HIPA"/>
    <property type="match status" value="1"/>
</dbReference>
<dbReference type="GO" id="GO:0005829">
    <property type="term" value="C:cytosol"/>
    <property type="evidence" value="ECO:0007669"/>
    <property type="project" value="TreeGrafter"/>
</dbReference>